<reference evidence="1 2" key="1">
    <citation type="submission" date="2013-06" db="EMBL/GenBank/DDBJ databases">
        <authorList>
            <person name="Weinstock G."/>
            <person name="Sodergren E."/>
            <person name="Clifton S."/>
            <person name="Fulton L."/>
            <person name="Fulton B."/>
            <person name="Courtney L."/>
            <person name="Fronick C."/>
            <person name="Harrison M."/>
            <person name="Strong C."/>
            <person name="Farmer C."/>
            <person name="Delahaunty K."/>
            <person name="Markovic C."/>
            <person name="Hall O."/>
            <person name="Minx P."/>
            <person name="Tomlinson C."/>
            <person name="Mitreva M."/>
            <person name="Nelson J."/>
            <person name="Hou S."/>
            <person name="Wollam A."/>
            <person name="Pepin K.H."/>
            <person name="Johnson M."/>
            <person name="Bhonagiri V."/>
            <person name="Nash W.E."/>
            <person name="Warren W."/>
            <person name="Chinwalla A."/>
            <person name="Mardis E.R."/>
            <person name="Wilson R.K."/>
        </authorList>
    </citation>
    <scope>NUCLEOTIDE SEQUENCE [LARGE SCALE GENOMIC DNA]</scope>
    <source>
        <strain evidence="1 2">ATCC 51271</strain>
    </source>
</reference>
<protein>
    <recommendedName>
        <fullName evidence="3">Twitching motility protein PilT</fullName>
    </recommendedName>
</protein>
<name>V2Y724_9FIRM</name>
<organism evidence="1 2">
    <name type="scientific">Catonella morbi ATCC 51271</name>
    <dbReference type="NCBI Taxonomy" id="592026"/>
    <lineage>
        <taxon>Bacteria</taxon>
        <taxon>Bacillati</taxon>
        <taxon>Bacillota</taxon>
        <taxon>Clostridia</taxon>
        <taxon>Lachnospirales</taxon>
        <taxon>Lachnospiraceae</taxon>
        <taxon>Catonella</taxon>
    </lineage>
</organism>
<evidence type="ECO:0000313" key="2">
    <source>
        <dbReference type="Proteomes" id="UP000018227"/>
    </source>
</evidence>
<dbReference type="InterPro" id="IPR036342">
    <property type="entry name" value="MAM_sf"/>
</dbReference>
<evidence type="ECO:0008006" key="3">
    <source>
        <dbReference type="Google" id="ProtNLM"/>
    </source>
</evidence>
<dbReference type="EMBL" id="ACIL03000002">
    <property type="protein sequence ID" value="ESL04718.1"/>
    <property type="molecule type" value="Genomic_DNA"/>
</dbReference>
<dbReference type="Proteomes" id="UP000018227">
    <property type="component" value="Unassembled WGS sequence"/>
</dbReference>
<gene>
    <name evidence="1" type="ORF">GCWU0000282_000105</name>
</gene>
<dbReference type="HOGENOM" id="CLU_125409_0_0_9"/>
<sequence length="156" mass="17456">MLLINKLFILILKEGFTMVNIVCGEKGKGKTKVILEKANEAVKTSGGNVVFLDKDLAHMYELNNKIRLINVKDFFVANSSEFVGFICGIVSQDHDLEAIFLDSFLKISCTDKDTMKPVLDKIIQVADKYSVDIILSLSVKSEDVPEEYKHNVLVSL</sequence>
<evidence type="ECO:0000313" key="1">
    <source>
        <dbReference type="EMBL" id="ESL04718.1"/>
    </source>
</evidence>
<accession>V2Y724</accession>
<dbReference type="AlphaFoldDB" id="V2Y724"/>
<dbReference type="eggNOG" id="COG0593">
    <property type="taxonomic scope" value="Bacteria"/>
</dbReference>
<keyword evidence="2" id="KW-1185">Reference proteome</keyword>
<dbReference type="SUPFAM" id="SSF101344">
    <property type="entry name" value="Superantigen MAM"/>
    <property type="match status" value="1"/>
</dbReference>
<proteinExistence type="predicted"/>
<dbReference type="STRING" id="592026.GCWU0000282_000105"/>
<comment type="caution">
    <text evidence="1">The sequence shown here is derived from an EMBL/GenBank/DDBJ whole genome shotgun (WGS) entry which is preliminary data.</text>
</comment>